<name>V7AX05_PHAVU</name>
<protein>
    <recommendedName>
        <fullName evidence="4">Secreted protein</fullName>
    </recommendedName>
</protein>
<reference evidence="3" key="1">
    <citation type="journal article" date="2014" name="Nat. Genet.">
        <title>A reference genome for common bean and genome-wide analysis of dual domestications.</title>
        <authorList>
            <person name="Schmutz J."/>
            <person name="McClean P.E."/>
            <person name="Mamidi S."/>
            <person name="Wu G.A."/>
            <person name="Cannon S.B."/>
            <person name="Grimwood J."/>
            <person name="Jenkins J."/>
            <person name="Shu S."/>
            <person name="Song Q."/>
            <person name="Chavarro C."/>
            <person name="Torres-Torres M."/>
            <person name="Geffroy V."/>
            <person name="Moghaddam S.M."/>
            <person name="Gao D."/>
            <person name="Abernathy B."/>
            <person name="Barry K."/>
            <person name="Blair M."/>
            <person name="Brick M.A."/>
            <person name="Chovatia M."/>
            <person name="Gepts P."/>
            <person name="Goodstein D.M."/>
            <person name="Gonzales M."/>
            <person name="Hellsten U."/>
            <person name="Hyten D.L."/>
            <person name="Jia G."/>
            <person name="Kelly J.D."/>
            <person name="Kudrna D."/>
            <person name="Lee R."/>
            <person name="Richard M.M."/>
            <person name="Miklas P.N."/>
            <person name="Osorno J.M."/>
            <person name="Rodrigues J."/>
            <person name="Thareau V."/>
            <person name="Urrea C.A."/>
            <person name="Wang M."/>
            <person name="Yu Y."/>
            <person name="Zhang M."/>
            <person name="Wing R.A."/>
            <person name="Cregan P.B."/>
            <person name="Rokhsar D.S."/>
            <person name="Jackson S.A."/>
        </authorList>
    </citation>
    <scope>NUCLEOTIDE SEQUENCE [LARGE SCALE GENOMIC DNA]</scope>
    <source>
        <strain evidence="3">cv. G19833</strain>
    </source>
</reference>
<keyword evidence="1" id="KW-0732">Signal</keyword>
<gene>
    <name evidence="2" type="ORF">PHAVU_009G160300g</name>
</gene>
<feature type="signal peptide" evidence="1">
    <location>
        <begin position="1"/>
        <end position="24"/>
    </location>
</feature>
<evidence type="ECO:0008006" key="4">
    <source>
        <dbReference type="Google" id="ProtNLM"/>
    </source>
</evidence>
<evidence type="ECO:0000313" key="2">
    <source>
        <dbReference type="EMBL" id="ESW09835.1"/>
    </source>
</evidence>
<dbReference type="AlphaFoldDB" id="V7AX05"/>
<organism evidence="2 3">
    <name type="scientific">Phaseolus vulgaris</name>
    <name type="common">Kidney bean</name>
    <name type="synonym">French bean</name>
    <dbReference type="NCBI Taxonomy" id="3885"/>
    <lineage>
        <taxon>Eukaryota</taxon>
        <taxon>Viridiplantae</taxon>
        <taxon>Streptophyta</taxon>
        <taxon>Embryophyta</taxon>
        <taxon>Tracheophyta</taxon>
        <taxon>Spermatophyta</taxon>
        <taxon>Magnoliopsida</taxon>
        <taxon>eudicotyledons</taxon>
        <taxon>Gunneridae</taxon>
        <taxon>Pentapetalae</taxon>
        <taxon>rosids</taxon>
        <taxon>fabids</taxon>
        <taxon>Fabales</taxon>
        <taxon>Fabaceae</taxon>
        <taxon>Papilionoideae</taxon>
        <taxon>50 kb inversion clade</taxon>
        <taxon>NPAAA clade</taxon>
        <taxon>indigoferoid/millettioid clade</taxon>
        <taxon>Phaseoleae</taxon>
        <taxon>Phaseolus</taxon>
    </lineage>
</organism>
<dbReference type="Proteomes" id="UP000000226">
    <property type="component" value="Chromosome 9"/>
</dbReference>
<dbReference type="Gramene" id="ESW09835">
    <property type="protein sequence ID" value="ESW09835"/>
    <property type="gene ID" value="PHAVU_009G160300g"/>
</dbReference>
<evidence type="ECO:0000256" key="1">
    <source>
        <dbReference type="SAM" id="SignalP"/>
    </source>
</evidence>
<sequence length="106" mass="11602">MWQREGLCGREMWVSLSLLTLSSSLRTSRFSLSPSISVMSTVLTPCLAFSRTPPPPTANSTSPSSCTYWFTFDLGCWTTSLTRTLPSNSSVSTARCLLCGSPERII</sequence>
<evidence type="ECO:0000313" key="3">
    <source>
        <dbReference type="Proteomes" id="UP000000226"/>
    </source>
</evidence>
<accession>V7AX05</accession>
<keyword evidence="3" id="KW-1185">Reference proteome</keyword>
<dbReference type="EMBL" id="CM002296">
    <property type="protein sequence ID" value="ESW09835.1"/>
    <property type="molecule type" value="Genomic_DNA"/>
</dbReference>
<proteinExistence type="predicted"/>
<feature type="chain" id="PRO_5004753864" description="Secreted protein" evidence="1">
    <location>
        <begin position="25"/>
        <end position="106"/>
    </location>
</feature>